<dbReference type="GO" id="GO:0000250">
    <property type="term" value="F:lanosterol synthase activity"/>
    <property type="evidence" value="ECO:0007669"/>
    <property type="project" value="UniProtKB-EC"/>
</dbReference>
<proteinExistence type="inferred from homology"/>
<feature type="domain" description="Squalene cyclase C-terminal" evidence="15">
    <location>
        <begin position="460"/>
        <end position="795"/>
    </location>
</feature>
<feature type="domain" description="Squalene cyclase N-terminal" evidence="16">
    <location>
        <begin position="158"/>
        <end position="364"/>
    </location>
</feature>
<dbReference type="EMBL" id="CH408161">
    <property type="protein sequence ID" value="EDK41220.2"/>
    <property type="molecule type" value="Genomic_DNA"/>
</dbReference>
<protein>
    <recommendedName>
        <fullName evidence="14">Terpene cyclase/mutase family member</fullName>
        <ecNumber evidence="14">5.4.99.-</ecNumber>
    </recommendedName>
</protein>
<evidence type="ECO:0000256" key="12">
    <source>
        <dbReference type="ARBA" id="ARBA00051240"/>
    </source>
</evidence>
<dbReference type="CDD" id="cd02892">
    <property type="entry name" value="SQCY_1"/>
    <property type="match status" value="1"/>
</dbReference>
<keyword evidence="8" id="KW-0752">Steroid biosynthesis</keyword>
<organism evidence="17 18">
    <name type="scientific">Meyerozyma guilliermondii (strain ATCC 6260 / CBS 566 / DSM 6381 / JCM 1539 / NBRC 10279 / NRRL Y-324)</name>
    <name type="common">Yeast</name>
    <name type="synonym">Candida guilliermondii</name>
    <dbReference type="NCBI Taxonomy" id="294746"/>
    <lineage>
        <taxon>Eukaryota</taxon>
        <taxon>Fungi</taxon>
        <taxon>Dikarya</taxon>
        <taxon>Ascomycota</taxon>
        <taxon>Saccharomycotina</taxon>
        <taxon>Pichiomycetes</taxon>
        <taxon>Debaryomycetaceae</taxon>
        <taxon>Meyerozyma</taxon>
    </lineage>
</organism>
<dbReference type="VEuPathDB" id="FungiDB:PGUG_05319"/>
<evidence type="ECO:0000256" key="11">
    <source>
        <dbReference type="ARBA" id="ARBA00023235"/>
    </source>
</evidence>
<dbReference type="eggNOG" id="KOG0497">
    <property type="taxonomic scope" value="Eukaryota"/>
</dbReference>
<dbReference type="PROSITE" id="PS01074">
    <property type="entry name" value="TERPENE_SYNTHASES"/>
    <property type="match status" value="1"/>
</dbReference>
<keyword evidence="5" id="KW-0551">Lipid droplet</keyword>
<dbReference type="GO" id="GO:0016104">
    <property type="term" value="P:triterpenoid biosynthetic process"/>
    <property type="evidence" value="ECO:0007669"/>
    <property type="project" value="InterPro"/>
</dbReference>
<dbReference type="Proteomes" id="UP000001997">
    <property type="component" value="Unassembled WGS sequence"/>
</dbReference>
<evidence type="ECO:0000256" key="13">
    <source>
        <dbReference type="ARBA" id="ARBA00060682"/>
    </source>
</evidence>
<dbReference type="KEGG" id="pgu:PGUG_05319"/>
<dbReference type="InterPro" id="IPR002365">
    <property type="entry name" value="Terpene_synthase_CS"/>
</dbReference>
<evidence type="ECO:0000256" key="7">
    <source>
        <dbReference type="ARBA" id="ARBA00022824"/>
    </source>
</evidence>
<comment type="catalytic activity">
    <reaction evidence="12">
        <text>(S)-2,3-epoxysqualene = lanosterol</text>
        <dbReference type="Rhea" id="RHEA:14621"/>
        <dbReference type="ChEBI" id="CHEBI:15441"/>
        <dbReference type="ChEBI" id="CHEBI:16521"/>
        <dbReference type="EC" id="5.4.99.7"/>
    </reaction>
    <physiologicalReaction direction="left-to-right" evidence="12">
        <dbReference type="Rhea" id="RHEA:14622"/>
    </physiologicalReaction>
</comment>
<comment type="pathway">
    <text evidence="13">Terpene metabolism; lanosterol biosynthesis; lanosterol from farnesyl diphosphate: step 3/3.</text>
</comment>
<dbReference type="SUPFAM" id="SSF48239">
    <property type="entry name" value="Terpenoid cyclases/Protein prenyltransferases"/>
    <property type="match status" value="2"/>
</dbReference>
<dbReference type="FunFam" id="1.50.10.20:FF:000027">
    <property type="entry name" value="Terpene cyclase/mutase family member"/>
    <property type="match status" value="1"/>
</dbReference>
<dbReference type="GeneID" id="5124328"/>
<evidence type="ECO:0000259" key="16">
    <source>
        <dbReference type="Pfam" id="PF13249"/>
    </source>
</evidence>
<evidence type="ECO:0000256" key="2">
    <source>
        <dbReference type="ARBA" id="ARBA00004502"/>
    </source>
</evidence>
<dbReference type="OrthoDB" id="21502at2759"/>
<dbReference type="NCBIfam" id="TIGR01787">
    <property type="entry name" value="squalene_cyclas"/>
    <property type="match status" value="1"/>
</dbReference>
<dbReference type="GO" id="GO:0005811">
    <property type="term" value="C:lipid droplet"/>
    <property type="evidence" value="ECO:0007669"/>
    <property type="project" value="UniProtKB-SubCell"/>
</dbReference>
<dbReference type="SMR" id="A5DPW8"/>
<dbReference type="FunCoup" id="A5DPW8">
    <property type="interactions" value="120"/>
</dbReference>
<evidence type="ECO:0000256" key="8">
    <source>
        <dbReference type="ARBA" id="ARBA00022955"/>
    </source>
</evidence>
<evidence type="ECO:0000256" key="14">
    <source>
        <dbReference type="RuleBase" id="RU362003"/>
    </source>
</evidence>
<accession>A5DPW8</accession>
<keyword evidence="11 14" id="KW-0413">Isomerase</keyword>
<comment type="similarity">
    <text evidence="3 14">Belongs to the terpene cyclase/mutase family.</text>
</comment>
<keyword evidence="9" id="KW-0443">Lipid metabolism</keyword>
<dbReference type="STRING" id="294746.A5DPW8"/>
<keyword evidence="18" id="KW-1185">Reference proteome</keyword>
<dbReference type="Gene3D" id="6.20.120.20">
    <property type="match status" value="1"/>
</dbReference>
<evidence type="ECO:0000313" key="17">
    <source>
        <dbReference type="EMBL" id="EDK41220.2"/>
    </source>
</evidence>
<comment type="subcellular location">
    <subcellularLocation>
        <location evidence="1">Endoplasmic reticulum membrane</location>
        <topology evidence="1">Peripheral membrane protein</topology>
    </subcellularLocation>
    <subcellularLocation>
        <location evidence="2">Lipid droplet</location>
    </subcellularLocation>
</comment>
<dbReference type="Pfam" id="PF13243">
    <property type="entry name" value="SQHop_cyclase_C"/>
    <property type="match status" value="1"/>
</dbReference>
<name>A5DPW8_PICGU</name>
<dbReference type="PANTHER" id="PTHR11764">
    <property type="entry name" value="TERPENE CYCLASE/MUTASE FAMILY MEMBER"/>
    <property type="match status" value="1"/>
</dbReference>
<evidence type="ECO:0000313" key="18">
    <source>
        <dbReference type="Proteomes" id="UP000001997"/>
    </source>
</evidence>
<evidence type="ECO:0000256" key="10">
    <source>
        <dbReference type="ARBA" id="ARBA00023136"/>
    </source>
</evidence>
<evidence type="ECO:0000256" key="4">
    <source>
        <dbReference type="ARBA" id="ARBA00022516"/>
    </source>
</evidence>
<dbReference type="GO" id="GO:0005789">
    <property type="term" value="C:endoplasmic reticulum membrane"/>
    <property type="evidence" value="ECO:0007669"/>
    <property type="project" value="UniProtKB-SubCell"/>
</dbReference>
<dbReference type="Pfam" id="PF13249">
    <property type="entry name" value="SQHop_cyclase_N"/>
    <property type="match status" value="1"/>
</dbReference>
<sequence>MKKYCGSPRSRNAQESSCPWVPHQQELFSCPFCGSCVSRSVSTIGFFDEMRARPQVLYTMFQDVAPIIRVVGFAIENYKMLYSEKIGLKRTDPTRWRLKTDELGRETWHYLSEAESAQSPQSNYVKHLLKVDGFPTPKPETITSPLQAAEKGADFFQLLQEPCGIFPCQYKGPMFITPGVVIANYFTKTEIPEPFRIELSRFLVNYAHPVDGGWGLHTEDKSTAFGTTMNYVVLRLLGMDADHPVLVKARKTLHRLGGALVNPHWGKSFLALLSLYEWEGVNPTPPEMWMLPYEFPIHPGRWWVHTRAIYLPLSYLAANRIQRELDPLLKAIRSEIYVQPYETIDFSKHRNTVCGVDLYYPHTKVLDVANYIIAKYEKYIRPNWLLKKTNERVYELIQKDCYNTDYLTIAPLSFAFDMMTCYVHEGPESHAFSRYVDRMNDSIFHGPEGMTAMGTNGVQVWDVAFMIQYLFMAGLAEKPKFHDMIRRGFMFLVRSQFDSECAEGSFRDKRKGGWPFSTKTQGYTVSDCTAEALKAIIMVKNHPTFADMKDKIPDENLYMAIDLLLRLQNRASIEPGSFAAYEVIRATPLLEKLNPAEVFNNIMVEYPYVECTDSVVLGLTYFAKYYPDYKTDQVKFAIENAVKYIVSAQNPDGSWYGCWGVCFTYASMFALEAFYTVGQSYNTSKSVKLGCEFLISRQREDGGWGESMKSCETHTYVNSEKSLVVQTAWALIGLILADYPDQKPIEKGIKLLMDRQLPTGEWKFESAEGVFNHSCAIEYPSYRFLFPIKALGLYEKRYKAGLTKLYD</sequence>
<dbReference type="InterPro" id="IPR032696">
    <property type="entry name" value="SQ_cyclase_C"/>
</dbReference>
<dbReference type="Gene3D" id="1.50.10.20">
    <property type="match status" value="2"/>
</dbReference>
<dbReference type="EC" id="5.4.99.-" evidence="14"/>
<gene>
    <name evidence="17" type="ORF">PGUG_05319</name>
</gene>
<dbReference type="InterPro" id="IPR008930">
    <property type="entry name" value="Terpenoid_cyclase/PrenylTrfase"/>
</dbReference>
<keyword evidence="4" id="KW-0444">Lipid biosynthesis</keyword>
<dbReference type="HOGENOM" id="CLU_009074_2_1_1"/>
<keyword evidence="7" id="KW-0256">Endoplasmic reticulum</keyword>
<dbReference type="GO" id="GO:0006696">
    <property type="term" value="P:ergosterol biosynthetic process"/>
    <property type="evidence" value="ECO:0007669"/>
    <property type="project" value="EnsemblFungi"/>
</dbReference>
<evidence type="ECO:0000256" key="3">
    <source>
        <dbReference type="ARBA" id="ARBA00009755"/>
    </source>
</evidence>
<evidence type="ECO:0000256" key="6">
    <source>
        <dbReference type="ARBA" id="ARBA00022737"/>
    </source>
</evidence>
<evidence type="ECO:0000256" key="9">
    <source>
        <dbReference type="ARBA" id="ARBA00023098"/>
    </source>
</evidence>
<dbReference type="InterPro" id="IPR032697">
    <property type="entry name" value="SQ_cyclase_N"/>
</dbReference>
<keyword evidence="6" id="KW-0677">Repeat</keyword>
<dbReference type="RefSeq" id="XP_001482298.2">
    <property type="nucleotide sequence ID" value="XM_001482248.1"/>
</dbReference>
<dbReference type="InterPro" id="IPR018333">
    <property type="entry name" value="Squalene_cyclase"/>
</dbReference>
<evidence type="ECO:0000256" key="5">
    <source>
        <dbReference type="ARBA" id="ARBA00022677"/>
    </source>
</evidence>
<dbReference type="AlphaFoldDB" id="A5DPW8"/>
<dbReference type="SFLD" id="SFLDG01016">
    <property type="entry name" value="Prenyltransferase_Like_2"/>
    <property type="match status" value="1"/>
</dbReference>
<dbReference type="OMA" id="CWARQTI"/>
<dbReference type="FunFam" id="1.50.10.20:FF:000003">
    <property type="entry name" value="Terpene cyclase/mutase family member"/>
    <property type="match status" value="1"/>
</dbReference>
<reference evidence="17 18" key="1">
    <citation type="journal article" date="2009" name="Nature">
        <title>Evolution of pathogenicity and sexual reproduction in eight Candida genomes.</title>
        <authorList>
            <person name="Butler G."/>
            <person name="Rasmussen M.D."/>
            <person name="Lin M.F."/>
            <person name="Santos M.A."/>
            <person name="Sakthikumar S."/>
            <person name="Munro C.A."/>
            <person name="Rheinbay E."/>
            <person name="Grabherr M."/>
            <person name="Forche A."/>
            <person name="Reedy J.L."/>
            <person name="Agrafioti I."/>
            <person name="Arnaud M.B."/>
            <person name="Bates S."/>
            <person name="Brown A.J."/>
            <person name="Brunke S."/>
            <person name="Costanzo M.C."/>
            <person name="Fitzpatrick D.A."/>
            <person name="de Groot P.W."/>
            <person name="Harris D."/>
            <person name="Hoyer L.L."/>
            <person name="Hube B."/>
            <person name="Klis F.M."/>
            <person name="Kodira C."/>
            <person name="Lennard N."/>
            <person name="Logue M.E."/>
            <person name="Martin R."/>
            <person name="Neiman A.M."/>
            <person name="Nikolaou E."/>
            <person name="Quail M.A."/>
            <person name="Quinn J."/>
            <person name="Santos M.C."/>
            <person name="Schmitzberger F.F."/>
            <person name="Sherlock G."/>
            <person name="Shah P."/>
            <person name="Silverstein K.A."/>
            <person name="Skrzypek M.S."/>
            <person name="Soll D."/>
            <person name="Staggs R."/>
            <person name="Stansfield I."/>
            <person name="Stumpf M.P."/>
            <person name="Sudbery P.E."/>
            <person name="Srikantha T."/>
            <person name="Zeng Q."/>
            <person name="Berman J."/>
            <person name="Berriman M."/>
            <person name="Heitman J."/>
            <person name="Gow N.A."/>
            <person name="Lorenz M.C."/>
            <person name="Birren B.W."/>
            <person name="Kellis M."/>
            <person name="Cuomo C.A."/>
        </authorList>
    </citation>
    <scope>NUCLEOTIDE SEQUENCE [LARGE SCALE GENOMIC DNA]</scope>
    <source>
        <strain evidence="18">ATCC 6260 / CBS 566 / DSM 6381 / JCM 1539 / NBRC 10279 / NRRL Y-324</strain>
    </source>
</reference>
<evidence type="ECO:0000256" key="1">
    <source>
        <dbReference type="ARBA" id="ARBA00004406"/>
    </source>
</evidence>
<evidence type="ECO:0000259" key="15">
    <source>
        <dbReference type="Pfam" id="PF13243"/>
    </source>
</evidence>
<dbReference type="InParanoid" id="A5DPW8"/>
<dbReference type="PANTHER" id="PTHR11764:SF20">
    <property type="entry name" value="LANOSTEROL SYNTHASE"/>
    <property type="match status" value="1"/>
</dbReference>
<keyword evidence="10" id="KW-0472">Membrane</keyword>